<organism evidence="2 3">
    <name type="scientific">Sulfurovum xiamenensis</name>
    <dbReference type="NCBI Taxonomy" id="3019066"/>
    <lineage>
        <taxon>Bacteria</taxon>
        <taxon>Pseudomonadati</taxon>
        <taxon>Campylobacterota</taxon>
        <taxon>Epsilonproteobacteria</taxon>
        <taxon>Campylobacterales</taxon>
        <taxon>Sulfurovaceae</taxon>
        <taxon>Sulfurovum</taxon>
    </lineage>
</organism>
<feature type="domain" description="Rhodanese" evidence="1">
    <location>
        <begin position="48"/>
        <end position="137"/>
    </location>
</feature>
<evidence type="ECO:0000259" key="1">
    <source>
        <dbReference type="PROSITE" id="PS50206"/>
    </source>
</evidence>
<accession>A0ABT7QRH9</accession>
<keyword evidence="3" id="KW-1185">Reference proteome</keyword>
<gene>
    <name evidence="2" type="ORF">PF327_02965</name>
</gene>
<dbReference type="PANTHER" id="PTHR43031:SF1">
    <property type="entry name" value="PYRIDINE NUCLEOTIDE-DISULPHIDE OXIDOREDUCTASE"/>
    <property type="match status" value="1"/>
</dbReference>
<dbReference type="PANTHER" id="PTHR43031">
    <property type="entry name" value="FAD-DEPENDENT OXIDOREDUCTASE"/>
    <property type="match status" value="1"/>
</dbReference>
<proteinExistence type="predicted"/>
<dbReference type="Proteomes" id="UP001169066">
    <property type="component" value="Unassembled WGS sequence"/>
</dbReference>
<dbReference type="InterPro" id="IPR050229">
    <property type="entry name" value="GlpE_sulfurtransferase"/>
</dbReference>
<protein>
    <submittedName>
        <fullName evidence="2">Rhodanese-like domain-containing protein</fullName>
    </submittedName>
</protein>
<dbReference type="PROSITE" id="PS50206">
    <property type="entry name" value="RHODANESE_3"/>
    <property type="match status" value="1"/>
</dbReference>
<dbReference type="CDD" id="cd00158">
    <property type="entry name" value="RHOD"/>
    <property type="match status" value="1"/>
</dbReference>
<name>A0ABT7QRH9_9BACT</name>
<dbReference type="Pfam" id="PF00581">
    <property type="entry name" value="Rhodanese"/>
    <property type="match status" value="1"/>
</dbReference>
<dbReference type="EMBL" id="JAQIBC010000001">
    <property type="protein sequence ID" value="MDM5263149.1"/>
    <property type="molecule type" value="Genomic_DNA"/>
</dbReference>
<reference evidence="2" key="1">
    <citation type="submission" date="2023-01" db="EMBL/GenBank/DDBJ databases">
        <title>Sulfurovum sp. XTW-4 genome assembly.</title>
        <authorList>
            <person name="Wang J."/>
        </authorList>
    </citation>
    <scope>NUCLEOTIDE SEQUENCE</scope>
    <source>
        <strain evidence="2">XTW-4</strain>
    </source>
</reference>
<dbReference type="SMART" id="SM00450">
    <property type="entry name" value="RHOD"/>
    <property type="match status" value="1"/>
</dbReference>
<evidence type="ECO:0000313" key="3">
    <source>
        <dbReference type="Proteomes" id="UP001169066"/>
    </source>
</evidence>
<dbReference type="Gene3D" id="3.40.250.10">
    <property type="entry name" value="Rhodanese-like domain"/>
    <property type="match status" value="1"/>
</dbReference>
<dbReference type="InterPro" id="IPR036873">
    <property type="entry name" value="Rhodanese-like_dom_sf"/>
</dbReference>
<comment type="caution">
    <text evidence="2">The sequence shown here is derived from an EMBL/GenBank/DDBJ whole genome shotgun (WGS) entry which is preliminary data.</text>
</comment>
<dbReference type="InterPro" id="IPR001763">
    <property type="entry name" value="Rhodanese-like_dom"/>
</dbReference>
<dbReference type="SUPFAM" id="SSF52821">
    <property type="entry name" value="Rhodanese/Cell cycle control phosphatase"/>
    <property type="match status" value="1"/>
</dbReference>
<evidence type="ECO:0000313" key="2">
    <source>
        <dbReference type="EMBL" id="MDM5263149.1"/>
    </source>
</evidence>
<sequence>MTLVKNPMNVLYWITMAGLLFWFAYSKGWILANFESIDAKQAIYLLENDDNVTLLDVRTIDEYKSGHLRDATLIPVDALSQNLSMLKQDKDKKIIVYCRTGSRSVTASRILEKNGFTPLNVKGGIIQLIGAGATLVK</sequence>
<dbReference type="RefSeq" id="WP_289401258.1">
    <property type="nucleotide sequence ID" value="NZ_JAQIBC010000001.1"/>
</dbReference>